<comment type="caution">
    <text evidence="1">The sequence shown here is derived from an EMBL/GenBank/DDBJ whole genome shotgun (WGS) entry which is preliminary data.</text>
</comment>
<reference evidence="1" key="1">
    <citation type="submission" date="2019-10" db="EMBL/GenBank/DDBJ databases">
        <authorList>
            <consortium name="DOE Joint Genome Institute"/>
            <person name="Kuo A."/>
            <person name="Miyauchi S."/>
            <person name="Kiss E."/>
            <person name="Drula E."/>
            <person name="Kohler A."/>
            <person name="Sanchez-Garcia M."/>
            <person name="Andreopoulos B."/>
            <person name="Barry K.W."/>
            <person name="Bonito G."/>
            <person name="Buee M."/>
            <person name="Carver A."/>
            <person name="Chen C."/>
            <person name="Cichocki N."/>
            <person name="Clum A."/>
            <person name="Culley D."/>
            <person name="Crous P.W."/>
            <person name="Fauchery L."/>
            <person name="Girlanda M."/>
            <person name="Hayes R."/>
            <person name="Keri Z."/>
            <person name="Labutti K."/>
            <person name="Lipzen A."/>
            <person name="Lombard V."/>
            <person name="Magnuson J."/>
            <person name="Maillard F."/>
            <person name="Morin E."/>
            <person name="Murat C."/>
            <person name="Nolan M."/>
            <person name="Ohm R."/>
            <person name="Pangilinan J."/>
            <person name="Pereira M."/>
            <person name="Perotto S."/>
            <person name="Peter M."/>
            <person name="Riley R."/>
            <person name="Sitrit Y."/>
            <person name="Stielow B."/>
            <person name="Szollosi G."/>
            <person name="Zifcakova L."/>
            <person name="Stursova M."/>
            <person name="Spatafora J.W."/>
            <person name="Tedersoo L."/>
            <person name="Vaario L.-M."/>
            <person name="Yamada A."/>
            <person name="Yan M."/>
            <person name="Wang P."/>
            <person name="Xu J."/>
            <person name="Bruns T."/>
            <person name="Baldrian P."/>
            <person name="Vilgalys R."/>
            <person name="Henrissat B."/>
            <person name="Grigoriev I.V."/>
            <person name="Hibbett D."/>
            <person name="Nagy L.G."/>
            <person name="Martin F.M."/>
        </authorList>
    </citation>
    <scope>NUCLEOTIDE SEQUENCE</scope>
    <source>
        <strain evidence="1">P2</strain>
    </source>
</reference>
<accession>A0ACB6Z1A4</accession>
<protein>
    <submittedName>
        <fullName evidence="1">Uncharacterized protein</fullName>
    </submittedName>
</protein>
<sequence>MSSVSPTPTMSRTQMSNPSNFPGGGGGNQTSNLYLYTFLATLLLLLTISVVVVGRSIIIRRRARRMIEEAIRNGTWLPPAGRPVVKLGEKPKLFDVYTTMDGIPGRSPLDVSLLAWEDLKPLSVTLKKSVPLSPEAPVVRSSMSIEPPPSLLYRLAPQLRPSPQIATPDSSAYPLETRQPPHNTALTISVIIAMPTPSTAKPHNSFEDTFPPVQVGVTDLPIPQGWTMDVKSESR</sequence>
<evidence type="ECO:0000313" key="2">
    <source>
        <dbReference type="Proteomes" id="UP000886501"/>
    </source>
</evidence>
<keyword evidence="2" id="KW-1185">Reference proteome</keyword>
<dbReference type="EMBL" id="MU118295">
    <property type="protein sequence ID" value="KAF9643043.1"/>
    <property type="molecule type" value="Genomic_DNA"/>
</dbReference>
<reference evidence="1" key="2">
    <citation type="journal article" date="2020" name="Nat. Commun.">
        <title>Large-scale genome sequencing of mycorrhizal fungi provides insights into the early evolution of symbiotic traits.</title>
        <authorList>
            <person name="Miyauchi S."/>
            <person name="Kiss E."/>
            <person name="Kuo A."/>
            <person name="Drula E."/>
            <person name="Kohler A."/>
            <person name="Sanchez-Garcia M."/>
            <person name="Morin E."/>
            <person name="Andreopoulos B."/>
            <person name="Barry K.W."/>
            <person name="Bonito G."/>
            <person name="Buee M."/>
            <person name="Carver A."/>
            <person name="Chen C."/>
            <person name="Cichocki N."/>
            <person name="Clum A."/>
            <person name="Culley D."/>
            <person name="Crous P.W."/>
            <person name="Fauchery L."/>
            <person name="Girlanda M."/>
            <person name="Hayes R.D."/>
            <person name="Keri Z."/>
            <person name="LaButti K."/>
            <person name="Lipzen A."/>
            <person name="Lombard V."/>
            <person name="Magnuson J."/>
            <person name="Maillard F."/>
            <person name="Murat C."/>
            <person name="Nolan M."/>
            <person name="Ohm R.A."/>
            <person name="Pangilinan J."/>
            <person name="Pereira M.F."/>
            <person name="Perotto S."/>
            <person name="Peter M."/>
            <person name="Pfister S."/>
            <person name="Riley R."/>
            <person name="Sitrit Y."/>
            <person name="Stielow J.B."/>
            <person name="Szollosi G."/>
            <person name="Zifcakova L."/>
            <person name="Stursova M."/>
            <person name="Spatafora J.W."/>
            <person name="Tedersoo L."/>
            <person name="Vaario L.M."/>
            <person name="Yamada A."/>
            <person name="Yan M."/>
            <person name="Wang P."/>
            <person name="Xu J."/>
            <person name="Bruns T."/>
            <person name="Baldrian P."/>
            <person name="Vilgalys R."/>
            <person name="Dunand C."/>
            <person name="Henrissat B."/>
            <person name="Grigoriev I.V."/>
            <person name="Hibbett D."/>
            <person name="Nagy L.G."/>
            <person name="Martin F.M."/>
        </authorList>
    </citation>
    <scope>NUCLEOTIDE SEQUENCE</scope>
    <source>
        <strain evidence="1">P2</strain>
    </source>
</reference>
<evidence type="ECO:0000313" key="1">
    <source>
        <dbReference type="EMBL" id="KAF9643043.1"/>
    </source>
</evidence>
<gene>
    <name evidence="1" type="ORF">BDM02DRAFT_3264253</name>
</gene>
<name>A0ACB6Z1A4_THEGA</name>
<proteinExistence type="predicted"/>
<organism evidence="1 2">
    <name type="scientific">Thelephora ganbajun</name>
    <name type="common">Ganba fungus</name>
    <dbReference type="NCBI Taxonomy" id="370292"/>
    <lineage>
        <taxon>Eukaryota</taxon>
        <taxon>Fungi</taxon>
        <taxon>Dikarya</taxon>
        <taxon>Basidiomycota</taxon>
        <taxon>Agaricomycotina</taxon>
        <taxon>Agaricomycetes</taxon>
        <taxon>Thelephorales</taxon>
        <taxon>Thelephoraceae</taxon>
        <taxon>Thelephora</taxon>
    </lineage>
</organism>
<dbReference type="Proteomes" id="UP000886501">
    <property type="component" value="Unassembled WGS sequence"/>
</dbReference>